<evidence type="ECO:0000313" key="11">
    <source>
        <dbReference type="Proteomes" id="UP000822476"/>
    </source>
</evidence>
<proteinExistence type="predicted"/>
<keyword evidence="7 9" id="KW-1133">Transmembrane helix</keyword>
<comment type="subcellular location">
    <subcellularLocation>
        <location evidence="1">Endoplasmic reticulum membrane</location>
        <topology evidence="1">Single-pass membrane protein</topology>
    </subcellularLocation>
</comment>
<dbReference type="PANTHER" id="PTHR13036:SF0">
    <property type="entry name" value="CHITOBIOSYLDIPHOSPHODOLICHOL BETA-MANNOSYLTRANSFERASE"/>
    <property type="match status" value="1"/>
</dbReference>
<dbReference type="Gene3D" id="3.40.50.2000">
    <property type="entry name" value="Glycogen Phosphorylase B"/>
    <property type="match status" value="1"/>
</dbReference>
<keyword evidence="4" id="KW-0808">Transferase</keyword>
<evidence type="ECO:0000256" key="5">
    <source>
        <dbReference type="ARBA" id="ARBA00022692"/>
    </source>
</evidence>
<comment type="pathway">
    <text evidence="2">Protein modification; protein glycosylation.</text>
</comment>
<feature type="transmembrane region" description="Helical" evidence="9">
    <location>
        <begin position="98"/>
        <end position="116"/>
    </location>
</feature>
<reference evidence="10" key="1">
    <citation type="submission" date="2019-07" db="EMBL/GenBank/DDBJ databases">
        <title>Annotation for the trematode Paragonimus miyazaki's.</title>
        <authorList>
            <person name="Choi Y.-J."/>
        </authorList>
    </citation>
    <scope>NUCLEOTIDE SEQUENCE</scope>
    <source>
        <strain evidence="10">Japan</strain>
    </source>
</reference>
<keyword evidence="11" id="KW-1185">Reference proteome</keyword>
<dbReference type="AlphaFoldDB" id="A0A8S9YXR5"/>
<keyword evidence="6" id="KW-0256">Endoplasmic reticulum</keyword>
<comment type="caution">
    <text evidence="10">The sequence shown here is derived from an EMBL/GenBank/DDBJ whole genome shotgun (WGS) entry which is preliminary data.</text>
</comment>
<protein>
    <submittedName>
        <fullName evidence="10">Chitobiosyldiphosphodolichol alpha-mannosyltransferase</fullName>
    </submittedName>
</protein>
<evidence type="ECO:0000256" key="6">
    <source>
        <dbReference type="ARBA" id="ARBA00022824"/>
    </source>
</evidence>
<accession>A0A8S9YXR5</accession>
<evidence type="ECO:0000256" key="1">
    <source>
        <dbReference type="ARBA" id="ARBA00004389"/>
    </source>
</evidence>
<dbReference type="Proteomes" id="UP000822476">
    <property type="component" value="Unassembled WGS sequence"/>
</dbReference>
<organism evidence="10 11">
    <name type="scientific">Paragonimus skrjabini miyazakii</name>
    <dbReference type="NCBI Taxonomy" id="59628"/>
    <lineage>
        <taxon>Eukaryota</taxon>
        <taxon>Metazoa</taxon>
        <taxon>Spiralia</taxon>
        <taxon>Lophotrochozoa</taxon>
        <taxon>Platyhelminthes</taxon>
        <taxon>Trematoda</taxon>
        <taxon>Digenea</taxon>
        <taxon>Plagiorchiida</taxon>
        <taxon>Troglotremata</taxon>
        <taxon>Troglotrematidae</taxon>
        <taxon>Paragonimus</taxon>
    </lineage>
</organism>
<name>A0A8S9YXR5_9TREM</name>
<keyword evidence="3" id="KW-0328">Glycosyltransferase</keyword>
<dbReference type="GO" id="GO:0000030">
    <property type="term" value="F:mannosyltransferase activity"/>
    <property type="evidence" value="ECO:0007669"/>
    <property type="project" value="InterPro"/>
</dbReference>
<feature type="transmembrane region" description="Helical" evidence="9">
    <location>
        <begin position="72"/>
        <end position="92"/>
    </location>
</feature>
<dbReference type="PANTHER" id="PTHR13036">
    <property type="entry name" value="BETA1,4 MANNOSYLTRANSFERASE"/>
    <property type="match status" value="1"/>
</dbReference>
<sequence length="457" mass="52187">MTTERTAHVFVLGSLTQSPRIVLHARYLALSGWSVSLSGYLYQGEEFPESNGLRILPIVVGPDFHKFIYPHILALIFKFVFVSVLLLCHLIRHCRSNVVLLQNPPAVPSFILLWIYTRMTRKRLMIDWHNYGYSLLELNSRRNSLSSRIYRFLELGFAERFLTDCQHFCVSRALQHDLRTHKIQALVYYDRPPEEFRSTSVDLAHQLFTRLSLDYHALGDRGGSLRRTRFTEITVLPASHGGLQPQWRRDRPALVVSSCSWTPDDDFSIVLDALDIYNATATTPRSMLPSMVFVVTGRGPLKAHYDKLIKNKRWACVEVIMPWLDWADYSVFLGCADLGISLHRSSSGLDLPMKVVDLIGVGVPVLALTYPTLHELLPNNGNRLGCHFTDADDLARLLIQLLTPTHPTDIDEGRMEFGSPELRQLRLNLQNYNKRTARAFAYWQKVALPVFNKALTA</sequence>
<keyword evidence="5 9" id="KW-0812">Transmembrane</keyword>
<dbReference type="GO" id="GO:0005789">
    <property type="term" value="C:endoplasmic reticulum membrane"/>
    <property type="evidence" value="ECO:0007669"/>
    <property type="project" value="UniProtKB-SubCell"/>
</dbReference>
<evidence type="ECO:0000256" key="2">
    <source>
        <dbReference type="ARBA" id="ARBA00004922"/>
    </source>
</evidence>
<evidence type="ECO:0000313" key="10">
    <source>
        <dbReference type="EMBL" id="KAF7256558.1"/>
    </source>
</evidence>
<dbReference type="OrthoDB" id="614844at2759"/>
<evidence type="ECO:0000256" key="8">
    <source>
        <dbReference type="ARBA" id="ARBA00023136"/>
    </source>
</evidence>
<keyword evidence="8 9" id="KW-0472">Membrane</keyword>
<gene>
    <name evidence="10" type="ORF">EG68_06188</name>
</gene>
<evidence type="ECO:0000256" key="4">
    <source>
        <dbReference type="ARBA" id="ARBA00022679"/>
    </source>
</evidence>
<evidence type="ECO:0000256" key="9">
    <source>
        <dbReference type="SAM" id="Phobius"/>
    </source>
</evidence>
<evidence type="ECO:0000256" key="7">
    <source>
        <dbReference type="ARBA" id="ARBA00022989"/>
    </source>
</evidence>
<dbReference type="SUPFAM" id="SSF53756">
    <property type="entry name" value="UDP-Glycosyltransferase/glycogen phosphorylase"/>
    <property type="match status" value="1"/>
</dbReference>
<dbReference type="EMBL" id="JTDE01003016">
    <property type="protein sequence ID" value="KAF7256558.1"/>
    <property type="molecule type" value="Genomic_DNA"/>
</dbReference>
<dbReference type="InterPro" id="IPR026051">
    <property type="entry name" value="ALG1-like"/>
</dbReference>
<evidence type="ECO:0000256" key="3">
    <source>
        <dbReference type="ARBA" id="ARBA00022676"/>
    </source>
</evidence>